<reference evidence="2" key="1">
    <citation type="submission" date="2022-07" db="EMBL/GenBank/DDBJ databases">
        <authorList>
            <person name="Macas J."/>
            <person name="Novak P."/>
            <person name="Neumann P."/>
        </authorList>
    </citation>
    <scope>NUCLEOTIDE SEQUENCE</scope>
</reference>
<dbReference type="EMBL" id="CAMAPF010000212">
    <property type="protein sequence ID" value="CAH9113786.1"/>
    <property type="molecule type" value="Genomic_DNA"/>
</dbReference>
<dbReference type="AlphaFoldDB" id="A0AAV0E2U5"/>
<comment type="caution">
    <text evidence="2">The sequence shown here is derived from an EMBL/GenBank/DDBJ whole genome shotgun (WGS) entry which is preliminary data.</text>
</comment>
<evidence type="ECO:0000313" key="3">
    <source>
        <dbReference type="Proteomes" id="UP001152523"/>
    </source>
</evidence>
<sequence length="120" mass="12730">MAAVAPSGNGRCTAPALPNPLVNPNPDAAPPMPQPDHHPTNPLRSPPHLPGEGPFPARSPVALTPVSLAKNSRSAADLFSPKANDRFSLATKFIVDHQIFSCRTDEALRRQSFSSPLPPN</sequence>
<evidence type="ECO:0000256" key="1">
    <source>
        <dbReference type="SAM" id="MobiDB-lite"/>
    </source>
</evidence>
<gene>
    <name evidence="2" type="ORF">CEPIT_LOCUS20430</name>
</gene>
<accession>A0AAV0E2U5</accession>
<proteinExistence type="predicted"/>
<evidence type="ECO:0000313" key="2">
    <source>
        <dbReference type="EMBL" id="CAH9113786.1"/>
    </source>
</evidence>
<name>A0AAV0E2U5_9ASTE</name>
<keyword evidence="3" id="KW-1185">Reference proteome</keyword>
<protein>
    <submittedName>
        <fullName evidence="2">Uncharacterized protein</fullName>
    </submittedName>
</protein>
<feature type="compositionally biased region" description="Pro residues" evidence="1">
    <location>
        <begin position="17"/>
        <end position="34"/>
    </location>
</feature>
<dbReference type="Proteomes" id="UP001152523">
    <property type="component" value="Unassembled WGS sequence"/>
</dbReference>
<feature type="region of interest" description="Disordered" evidence="1">
    <location>
        <begin position="1"/>
        <end position="62"/>
    </location>
</feature>
<organism evidence="2 3">
    <name type="scientific">Cuscuta epithymum</name>
    <dbReference type="NCBI Taxonomy" id="186058"/>
    <lineage>
        <taxon>Eukaryota</taxon>
        <taxon>Viridiplantae</taxon>
        <taxon>Streptophyta</taxon>
        <taxon>Embryophyta</taxon>
        <taxon>Tracheophyta</taxon>
        <taxon>Spermatophyta</taxon>
        <taxon>Magnoliopsida</taxon>
        <taxon>eudicotyledons</taxon>
        <taxon>Gunneridae</taxon>
        <taxon>Pentapetalae</taxon>
        <taxon>asterids</taxon>
        <taxon>lamiids</taxon>
        <taxon>Solanales</taxon>
        <taxon>Convolvulaceae</taxon>
        <taxon>Cuscuteae</taxon>
        <taxon>Cuscuta</taxon>
        <taxon>Cuscuta subgen. Cuscuta</taxon>
    </lineage>
</organism>